<dbReference type="GO" id="GO:0006020">
    <property type="term" value="P:inositol metabolic process"/>
    <property type="evidence" value="ECO:0007669"/>
    <property type="project" value="TreeGrafter"/>
</dbReference>
<evidence type="ECO:0000313" key="6">
    <source>
        <dbReference type="EMBL" id="KRM23847.1"/>
    </source>
</evidence>
<dbReference type="AlphaFoldDB" id="A0AA89I5W6"/>
<dbReference type="EMBL" id="AYZB01000006">
    <property type="protein sequence ID" value="KRM23847.1"/>
    <property type="molecule type" value="Genomic_DNA"/>
</dbReference>
<dbReference type="Pfam" id="PF00459">
    <property type="entry name" value="Inositol_P"/>
    <property type="match status" value="1"/>
</dbReference>
<dbReference type="Proteomes" id="UP000050823">
    <property type="component" value="Unassembled WGS sequence"/>
</dbReference>
<dbReference type="PANTHER" id="PTHR20854">
    <property type="entry name" value="INOSITOL MONOPHOSPHATASE"/>
    <property type="match status" value="1"/>
</dbReference>
<evidence type="ECO:0000256" key="5">
    <source>
        <dbReference type="PIRSR" id="PIRSR600760-2"/>
    </source>
</evidence>
<evidence type="ECO:0000256" key="3">
    <source>
        <dbReference type="ARBA" id="ARBA00022801"/>
    </source>
</evidence>
<dbReference type="Gene3D" id="3.40.190.80">
    <property type="match status" value="1"/>
</dbReference>
<feature type="binding site" evidence="5">
    <location>
        <position position="96"/>
    </location>
    <ligand>
        <name>Mg(2+)</name>
        <dbReference type="ChEBI" id="CHEBI:18420"/>
        <label>1</label>
        <note>catalytic</note>
    </ligand>
</feature>
<keyword evidence="3" id="KW-0378">Hydrolase</keyword>
<evidence type="ECO:0000313" key="7">
    <source>
        <dbReference type="Proteomes" id="UP000050823"/>
    </source>
</evidence>
<name>A0AA89I5W6_9LACO</name>
<protein>
    <submittedName>
        <fullName evidence="6">Inositol monophosphatase family protein</fullName>
    </submittedName>
</protein>
<reference evidence="6 7" key="1">
    <citation type="journal article" date="2015" name="Genome Announc.">
        <title>Expanding the biotechnology potential of lactobacilli through comparative genomics of 213 strains and associated genera.</title>
        <authorList>
            <person name="Sun Z."/>
            <person name="Harris H.M."/>
            <person name="McCann A."/>
            <person name="Guo C."/>
            <person name="Argimon S."/>
            <person name="Zhang W."/>
            <person name="Yang X."/>
            <person name="Jeffery I.B."/>
            <person name="Cooney J.C."/>
            <person name="Kagawa T.F."/>
            <person name="Liu W."/>
            <person name="Song Y."/>
            <person name="Salvetti E."/>
            <person name="Wrobel A."/>
            <person name="Rasinkangas P."/>
            <person name="Parkhill J."/>
            <person name="Rea M.C."/>
            <person name="O'Sullivan O."/>
            <person name="Ritari J."/>
            <person name="Douillard F.P."/>
            <person name="Paul Ross R."/>
            <person name="Yang R."/>
            <person name="Briner A.E."/>
            <person name="Felis G.E."/>
            <person name="de Vos W.M."/>
            <person name="Barrangou R."/>
            <person name="Klaenhammer T.R."/>
            <person name="Caufield P.W."/>
            <person name="Cui Y."/>
            <person name="Zhang H."/>
            <person name="O'Toole P.W."/>
        </authorList>
    </citation>
    <scope>NUCLEOTIDE SEQUENCE [LARGE SCALE GENOMIC DNA]</scope>
    <source>
        <strain evidence="6 7">DSM 20719</strain>
    </source>
</reference>
<dbReference type="GO" id="GO:0046872">
    <property type="term" value="F:metal ion binding"/>
    <property type="evidence" value="ECO:0007669"/>
    <property type="project" value="UniProtKB-KW"/>
</dbReference>
<feature type="binding site" evidence="5">
    <location>
        <position position="218"/>
    </location>
    <ligand>
        <name>Mg(2+)</name>
        <dbReference type="ChEBI" id="CHEBI:18420"/>
        <label>1</label>
        <note>catalytic</note>
    </ligand>
</feature>
<feature type="binding site" evidence="5">
    <location>
        <position position="77"/>
    </location>
    <ligand>
        <name>Mg(2+)</name>
        <dbReference type="ChEBI" id="CHEBI:18420"/>
        <label>1</label>
        <note>catalytic</note>
    </ligand>
</feature>
<evidence type="ECO:0000256" key="4">
    <source>
        <dbReference type="ARBA" id="ARBA00022842"/>
    </source>
</evidence>
<evidence type="ECO:0000256" key="2">
    <source>
        <dbReference type="ARBA" id="ARBA00022723"/>
    </source>
</evidence>
<dbReference type="InterPro" id="IPR020583">
    <property type="entry name" value="Inositol_monoP_metal-BS"/>
</dbReference>
<dbReference type="PRINTS" id="PR00377">
    <property type="entry name" value="IMPHPHTASES"/>
</dbReference>
<feature type="binding site" evidence="5">
    <location>
        <position position="98"/>
    </location>
    <ligand>
        <name>Mg(2+)</name>
        <dbReference type="ChEBI" id="CHEBI:18420"/>
        <label>1</label>
        <note>catalytic</note>
    </ligand>
</feature>
<accession>A0AA89I5W6</accession>
<dbReference type="GO" id="GO:0008934">
    <property type="term" value="F:inositol monophosphate 1-phosphatase activity"/>
    <property type="evidence" value="ECO:0007669"/>
    <property type="project" value="TreeGrafter"/>
</dbReference>
<proteinExistence type="predicted"/>
<organism evidence="6 7">
    <name type="scientific">Latilactobacillus graminis DSM 20719</name>
    <dbReference type="NCBI Taxonomy" id="1423752"/>
    <lineage>
        <taxon>Bacteria</taxon>
        <taxon>Bacillati</taxon>
        <taxon>Bacillota</taxon>
        <taxon>Bacilli</taxon>
        <taxon>Lactobacillales</taxon>
        <taxon>Lactobacillaceae</taxon>
        <taxon>Latilactobacillus</taxon>
    </lineage>
</organism>
<dbReference type="CDD" id="cd01637">
    <property type="entry name" value="IMPase_like"/>
    <property type="match status" value="1"/>
</dbReference>
<dbReference type="PROSITE" id="PS00629">
    <property type="entry name" value="IMP_1"/>
    <property type="match status" value="1"/>
</dbReference>
<comment type="cofactor">
    <cofactor evidence="1 5">
        <name>Mg(2+)</name>
        <dbReference type="ChEBI" id="CHEBI:18420"/>
    </cofactor>
</comment>
<dbReference type="FunFam" id="3.30.540.10:FF:000003">
    <property type="entry name" value="Inositol-1-monophosphatase"/>
    <property type="match status" value="1"/>
</dbReference>
<dbReference type="SUPFAM" id="SSF56655">
    <property type="entry name" value="Carbohydrate phosphatase"/>
    <property type="match status" value="1"/>
</dbReference>
<dbReference type="InterPro" id="IPR000760">
    <property type="entry name" value="Inositol_monophosphatase-like"/>
</dbReference>
<comment type="caution">
    <text evidence="6">The sequence shown here is derived from an EMBL/GenBank/DDBJ whole genome shotgun (WGS) entry which is preliminary data.</text>
</comment>
<evidence type="ECO:0000256" key="1">
    <source>
        <dbReference type="ARBA" id="ARBA00001946"/>
    </source>
</evidence>
<dbReference type="GO" id="GO:0007165">
    <property type="term" value="P:signal transduction"/>
    <property type="evidence" value="ECO:0007669"/>
    <property type="project" value="TreeGrafter"/>
</dbReference>
<sequence>MKVDEKMEQEALYQLSRSLQKWILESAAYTRAQIKQPLTVNIKSGPNDLVTNVDCANQTFLAEKIKTAYPNAQLVGEEGAGEVPDDWQQGLTFFIDPIDGTMNFVKQRANFAIMVGVYEDGQPLFGIIYDVMADQLFWGGTQLGVFENETALKDAIDNPLQEGLICVNTQMMVTNELHLQDILRQSSGVRIYGSAGITFAHLVKGQVLAYISKLAPWDIAAGRVLAETLGFQVLQFNGQPVSMMQKEGMIIAPKQAIHEIITIMNDLNP</sequence>
<feature type="binding site" evidence="5">
    <location>
        <position position="99"/>
    </location>
    <ligand>
        <name>Mg(2+)</name>
        <dbReference type="ChEBI" id="CHEBI:18420"/>
        <label>1</label>
        <note>catalytic</note>
    </ligand>
</feature>
<dbReference type="Gene3D" id="3.30.540.10">
    <property type="entry name" value="Fructose-1,6-Bisphosphatase, subunit A, domain 1"/>
    <property type="match status" value="1"/>
</dbReference>
<keyword evidence="2 5" id="KW-0479">Metal-binding</keyword>
<gene>
    <name evidence="6" type="ORF">FC90_GL001367</name>
</gene>
<keyword evidence="4 5" id="KW-0460">Magnesium</keyword>
<dbReference type="PANTHER" id="PTHR20854:SF4">
    <property type="entry name" value="INOSITOL-1-MONOPHOSPHATASE-RELATED"/>
    <property type="match status" value="1"/>
</dbReference>